<proteinExistence type="inferred from homology"/>
<comment type="pathway">
    <text evidence="1 9">Cofactor biosynthesis; (R)-pantothenate biosynthesis; (R)-pantothenate from (R)-pantoate and beta-alanine: step 1/1.</text>
</comment>
<dbReference type="GO" id="GO:0015940">
    <property type="term" value="P:pantothenate biosynthetic process"/>
    <property type="evidence" value="ECO:0007669"/>
    <property type="project" value="UniProtKB-UniRule"/>
</dbReference>
<dbReference type="FunFam" id="3.30.1300.10:FF:000001">
    <property type="entry name" value="Pantothenate synthetase"/>
    <property type="match status" value="1"/>
</dbReference>
<dbReference type="HAMAP" id="MF_00158">
    <property type="entry name" value="PanC"/>
    <property type="match status" value="1"/>
</dbReference>
<dbReference type="RefSeq" id="WP_268778646.1">
    <property type="nucleotide sequence ID" value="NZ_JAPRAT010000002.1"/>
</dbReference>
<keyword evidence="7 9" id="KW-0067">ATP-binding</keyword>
<dbReference type="GO" id="GO:0004592">
    <property type="term" value="F:pantoate-beta-alanine ligase activity"/>
    <property type="evidence" value="ECO:0007669"/>
    <property type="project" value="UniProtKB-UniRule"/>
</dbReference>
<keyword evidence="3 9" id="KW-0963">Cytoplasm</keyword>
<keyword evidence="5 9" id="KW-0566">Pantothenate biosynthesis</keyword>
<organism evidence="10 11">
    <name type="scientific">Natronobacillus azotifigens</name>
    <dbReference type="NCBI Taxonomy" id="472978"/>
    <lineage>
        <taxon>Bacteria</taxon>
        <taxon>Bacillati</taxon>
        <taxon>Bacillota</taxon>
        <taxon>Bacilli</taxon>
        <taxon>Bacillales</taxon>
        <taxon>Bacillaceae</taxon>
        <taxon>Natronobacillus</taxon>
    </lineage>
</organism>
<accession>A0A9J6R939</accession>
<name>A0A9J6R939_9BACI</name>
<keyword evidence="11" id="KW-1185">Reference proteome</keyword>
<feature type="active site" description="Proton donor" evidence="9">
    <location>
        <position position="37"/>
    </location>
</feature>
<feature type="binding site" evidence="9">
    <location>
        <position position="176"/>
    </location>
    <ligand>
        <name>ATP</name>
        <dbReference type="ChEBI" id="CHEBI:30616"/>
    </ligand>
</feature>
<comment type="catalytic activity">
    <reaction evidence="8 9">
        <text>(R)-pantoate + beta-alanine + ATP = (R)-pantothenate + AMP + diphosphate + H(+)</text>
        <dbReference type="Rhea" id="RHEA:10912"/>
        <dbReference type="ChEBI" id="CHEBI:15378"/>
        <dbReference type="ChEBI" id="CHEBI:15980"/>
        <dbReference type="ChEBI" id="CHEBI:29032"/>
        <dbReference type="ChEBI" id="CHEBI:30616"/>
        <dbReference type="ChEBI" id="CHEBI:33019"/>
        <dbReference type="ChEBI" id="CHEBI:57966"/>
        <dbReference type="ChEBI" id="CHEBI:456215"/>
        <dbReference type="EC" id="6.3.2.1"/>
    </reaction>
</comment>
<dbReference type="Proteomes" id="UP001084197">
    <property type="component" value="Unassembled WGS sequence"/>
</dbReference>
<dbReference type="InterPro" id="IPR042176">
    <property type="entry name" value="Pantoate_ligase_C"/>
</dbReference>
<evidence type="ECO:0000256" key="5">
    <source>
        <dbReference type="ARBA" id="ARBA00022655"/>
    </source>
</evidence>
<gene>
    <name evidence="9 10" type="primary">panC</name>
    <name evidence="10" type="ORF">OWO01_01460</name>
</gene>
<sequence length="281" mass="31938">MKIIRSVKEMQDQAILLRSQGKTIGFAPTMGYLHDGHIALMRQARKENDIVIASIFVNPLQFGENEDFDKYPRDEARDRKIVEKEQVDILFLPDISEMYPNSMGVTMDVVSRIGVLCDRNRPGHFKGVITVLTKLFHLTQPSRAYFGLKDAQQVAVVDLLVTDLNFPIEIKMVPTVREPDGLAKSSRNVYLTEQERLESKHLYQALQLGKQKIIDGQKNPVMIVNEVKTYLKQNITGKIDYLELLSYPTLSPVNLIDEQVIIAVAVQYSQARLIDNIIVTP</sequence>
<comment type="function">
    <text evidence="9">Catalyzes the condensation of pantoate with beta-alanine in an ATP-dependent reaction via a pantoyl-adenylate intermediate.</text>
</comment>
<evidence type="ECO:0000313" key="11">
    <source>
        <dbReference type="Proteomes" id="UP001084197"/>
    </source>
</evidence>
<dbReference type="EMBL" id="JAPRAT010000002">
    <property type="protein sequence ID" value="MCZ0701878.1"/>
    <property type="molecule type" value="Genomic_DNA"/>
</dbReference>
<evidence type="ECO:0000256" key="3">
    <source>
        <dbReference type="ARBA" id="ARBA00022490"/>
    </source>
</evidence>
<comment type="miscellaneous">
    <text evidence="9">The reaction proceeds by a bi uni uni bi ping pong mechanism.</text>
</comment>
<dbReference type="GO" id="GO:0005524">
    <property type="term" value="F:ATP binding"/>
    <property type="evidence" value="ECO:0007669"/>
    <property type="project" value="UniProtKB-KW"/>
</dbReference>
<dbReference type="GO" id="GO:0005829">
    <property type="term" value="C:cytosol"/>
    <property type="evidence" value="ECO:0007669"/>
    <property type="project" value="TreeGrafter"/>
</dbReference>
<protein>
    <recommendedName>
        <fullName evidence="9">Pantothenate synthetase</fullName>
        <shortName evidence="9">PS</shortName>
        <ecNumber evidence="9">6.3.2.1</ecNumber>
    </recommendedName>
    <alternativeName>
        <fullName evidence="9">Pantoate--beta-alanine ligase</fullName>
    </alternativeName>
    <alternativeName>
        <fullName evidence="9">Pantoate-activating enzyme</fullName>
    </alternativeName>
</protein>
<dbReference type="InterPro" id="IPR014729">
    <property type="entry name" value="Rossmann-like_a/b/a_fold"/>
</dbReference>
<dbReference type="InterPro" id="IPR003721">
    <property type="entry name" value="Pantoate_ligase"/>
</dbReference>
<dbReference type="NCBIfam" id="TIGR00125">
    <property type="entry name" value="cyt_tran_rel"/>
    <property type="match status" value="1"/>
</dbReference>
<comment type="subcellular location">
    <subcellularLocation>
        <location evidence="9">Cytoplasm</location>
    </subcellularLocation>
</comment>
<dbReference type="NCBIfam" id="TIGR00018">
    <property type="entry name" value="panC"/>
    <property type="match status" value="1"/>
</dbReference>
<feature type="binding site" evidence="9">
    <location>
        <position position="153"/>
    </location>
    <ligand>
        <name>(R)-pantoate</name>
        <dbReference type="ChEBI" id="CHEBI:15980"/>
    </ligand>
</feature>
<dbReference type="PANTHER" id="PTHR21299">
    <property type="entry name" value="CYTIDYLATE KINASE/PANTOATE-BETA-ALANINE LIGASE"/>
    <property type="match status" value="1"/>
</dbReference>
<evidence type="ECO:0000256" key="4">
    <source>
        <dbReference type="ARBA" id="ARBA00022598"/>
    </source>
</evidence>
<evidence type="ECO:0000256" key="6">
    <source>
        <dbReference type="ARBA" id="ARBA00022741"/>
    </source>
</evidence>
<evidence type="ECO:0000256" key="9">
    <source>
        <dbReference type="HAMAP-Rule" id="MF_00158"/>
    </source>
</evidence>
<evidence type="ECO:0000256" key="2">
    <source>
        <dbReference type="ARBA" id="ARBA00009256"/>
    </source>
</evidence>
<keyword evidence="4 9" id="KW-0436">Ligase</keyword>
<comment type="subunit">
    <text evidence="9">Homodimer.</text>
</comment>
<evidence type="ECO:0000256" key="1">
    <source>
        <dbReference type="ARBA" id="ARBA00004990"/>
    </source>
</evidence>
<feature type="binding site" evidence="9">
    <location>
        <begin position="147"/>
        <end position="150"/>
    </location>
    <ligand>
        <name>ATP</name>
        <dbReference type="ChEBI" id="CHEBI:30616"/>
    </ligand>
</feature>
<evidence type="ECO:0000256" key="8">
    <source>
        <dbReference type="ARBA" id="ARBA00048258"/>
    </source>
</evidence>
<comment type="similarity">
    <text evidence="2 9">Belongs to the pantothenate synthetase family.</text>
</comment>
<dbReference type="EC" id="6.3.2.1" evidence="9"/>
<dbReference type="Pfam" id="PF02569">
    <property type="entry name" value="Pantoate_ligase"/>
    <property type="match status" value="1"/>
</dbReference>
<dbReference type="CDD" id="cd00560">
    <property type="entry name" value="PanC"/>
    <property type="match status" value="1"/>
</dbReference>
<feature type="binding site" evidence="9">
    <location>
        <position position="61"/>
    </location>
    <ligand>
        <name>beta-alanine</name>
        <dbReference type="ChEBI" id="CHEBI:57966"/>
    </ligand>
</feature>
<reference evidence="10" key="1">
    <citation type="submission" date="2022-11" db="EMBL/GenBank/DDBJ databases">
        <title>WGS of Natronobacillus azotifigens 24KS-1, an anaerobic diazotrophic haloalkaliphile from soda-rich habitats.</title>
        <authorList>
            <person name="Sorokin D.Y."/>
            <person name="Merkel A.Y."/>
        </authorList>
    </citation>
    <scope>NUCLEOTIDE SEQUENCE</scope>
    <source>
        <strain evidence="10">24KS-1</strain>
    </source>
</reference>
<feature type="binding site" evidence="9">
    <location>
        <begin position="184"/>
        <end position="187"/>
    </location>
    <ligand>
        <name>ATP</name>
        <dbReference type="ChEBI" id="CHEBI:30616"/>
    </ligand>
</feature>
<dbReference type="PANTHER" id="PTHR21299:SF1">
    <property type="entry name" value="PANTOATE--BETA-ALANINE LIGASE"/>
    <property type="match status" value="1"/>
</dbReference>
<dbReference type="Gene3D" id="3.40.50.620">
    <property type="entry name" value="HUPs"/>
    <property type="match status" value="1"/>
</dbReference>
<evidence type="ECO:0000313" key="10">
    <source>
        <dbReference type="EMBL" id="MCZ0701878.1"/>
    </source>
</evidence>
<feature type="binding site" evidence="9">
    <location>
        <begin position="30"/>
        <end position="37"/>
    </location>
    <ligand>
        <name>ATP</name>
        <dbReference type="ChEBI" id="CHEBI:30616"/>
    </ligand>
</feature>
<evidence type="ECO:0000256" key="7">
    <source>
        <dbReference type="ARBA" id="ARBA00022840"/>
    </source>
</evidence>
<dbReference type="FunFam" id="3.40.50.620:FF:000013">
    <property type="entry name" value="Pantothenate synthetase"/>
    <property type="match status" value="1"/>
</dbReference>
<dbReference type="SUPFAM" id="SSF52374">
    <property type="entry name" value="Nucleotidylyl transferase"/>
    <property type="match status" value="1"/>
</dbReference>
<keyword evidence="6 9" id="KW-0547">Nucleotide-binding</keyword>
<comment type="caution">
    <text evidence="10">The sequence shown here is derived from an EMBL/GenBank/DDBJ whole genome shotgun (WGS) entry which is preliminary data.</text>
</comment>
<dbReference type="Gene3D" id="3.30.1300.10">
    <property type="entry name" value="Pantoate-beta-alanine ligase, C-terminal domain"/>
    <property type="match status" value="1"/>
</dbReference>
<dbReference type="InterPro" id="IPR004821">
    <property type="entry name" value="Cyt_trans-like"/>
</dbReference>
<dbReference type="AlphaFoldDB" id="A0A9J6R939"/>
<feature type="binding site" evidence="9">
    <location>
        <position position="61"/>
    </location>
    <ligand>
        <name>(R)-pantoate</name>
        <dbReference type="ChEBI" id="CHEBI:15980"/>
    </ligand>
</feature>